<dbReference type="Proteomes" id="UP001321542">
    <property type="component" value="Chromosome"/>
</dbReference>
<proteinExistence type="predicted"/>
<evidence type="ECO:0000256" key="1">
    <source>
        <dbReference type="SAM" id="MobiDB-lite"/>
    </source>
</evidence>
<reference evidence="2 3" key="2">
    <citation type="journal article" date="2023" name="ChemBioChem">
        <title>Acyltransferase Domain Exchange between Two Independent Type I Polyketide Synthases in the Same Producer Strain of Macrolide Antibiotics.</title>
        <authorList>
            <person name="Kudo F."/>
            <person name="Kishikawa K."/>
            <person name="Tsuboi K."/>
            <person name="Kido T."/>
            <person name="Usui T."/>
            <person name="Hashimoto J."/>
            <person name="Shin-Ya K."/>
            <person name="Miyanaga A."/>
            <person name="Eguchi T."/>
        </authorList>
    </citation>
    <scope>NUCLEOTIDE SEQUENCE [LARGE SCALE GENOMIC DNA]</scope>
    <source>
        <strain evidence="2 3">A-8890</strain>
    </source>
</reference>
<gene>
    <name evidence="2" type="ORF">SGFS_004380</name>
</gene>
<sequence>MERSLSWIMWARRHCRDYERLPQHSEALITWASITLMTRRSPALRHSGTPALRHSGPNAQRPAPSAQSDDLAQAV</sequence>
<name>A0ABM7F0D4_9ACTN</name>
<reference evidence="2 3" key="1">
    <citation type="journal article" date="2010" name="ChemBioChem">
        <title>Cloning and characterization of the biosynthetic gene cluster of 16-membered macrolide antibiotic FD-891: involvement of a dual functional cytochrome P450 monooxygenase catalyzing epoxidation and hydroxylation.</title>
        <authorList>
            <person name="Kudo F."/>
            <person name="Motegi A."/>
            <person name="Mizoue K."/>
            <person name="Eguchi T."/>
        </authorList>
    </citation>
    <scope>NUCLEOTIDE SEQUENCE [LARGE SCALE GENOMIC DNA]</scope>
    <source>
        <strain evidence="2 3">A-8890</strain>
    </source>
</reference>
<accession>A0ABM7F0D4</accession>
<protein>
    <recommendedName>
        <fullName evidence="4">Transposase</fullName>
    </recommendedName>
</protein>
<feature type="region of interest" description="Disordered" evidence="1">
    <location>
        <begin position="42"/>
        <end position="75"/>
    </location>
</feature>
<keyword evidence="3" id="KW-1185">Reference proteome</keyword>
<organism evidence="2 3">
    <name type="scientific">Streptomyces graminofaciens</name>
    <dbReference type="NCBI Taxonomy" id="68212"/>
    <lineage>
        <taxon>Bacteria</taxon>
        <taxon>Bacillati</taxon>
        <taxon>Actinomycetota</taxon>
        <taxon>Actinomycetes</taxon>
        <taxon>Kitasatosporales</taxon>
        <taxon>Streptomycetaceae</taxon>
        <taxon>Streptomyces</taxon>
    </lineage>
</organism>
<evidence type="ECO:0000313" key="2">
    <source>
        <dbReference type="EMBL" id="BBC29147.1"/>
    </source>
</evidence>
<dbReference type="EMBL" id="AP018448">
    <property type="protein sequence ID" value="BBC29147.1"/>
    <property type="molecule type" value="Genomic_DNA"/>
</dbReference>
<evidence type="ECO:0008006" key="4">
    <source>
        <dbReference type="Google" id="ProtNLM"/>
    </source>
</evidence>
<feature type="compositionally biased region" description="Polar residues" evidence="1">
    <location>
        <begin position="65"/>
        <end position="75"/>
    </location>
</feature>
<evidence type="ECO:0000313" key="3">
    <source>
        <dbReference type="Proteomes" id="UP001321542"/>
    </source>
</evidence>